<dbReference type="InterPro" id="IPR058649">
    <property type="entry name" value="CzcB_C"/>
</dbReference>
<gene>
    <name evidence="5" type="ORF">QQ91_022220</name>
</gene>
<sequence length="427" mass="44493">MTSNYARLSATYRLPLAAGGLMLMASLAGLVGCTNGEGGGRPPQAAMAEEMVSVNTQVAQVGTFEAGLTFTGTTQPVQTVALRSRVTGQVTALTVDVADAVANGDILARQDADLLTVAVNQAQAELQARQSEVAQAQAAVSDAQTAYNSALVRLQQAQTEADRLTRLAADGAVSIQTAEQAQLTVDTGQQVVQSTQEQIRTRQAAVSAAEGRVSAQQAVVDQAQERLSYAVVRSPLSGTVIERFVEVGDYAETGDELMQLGDLSSIKVVIEVSDRDLAQVSVGQPVDVQLDALPGETIGGRITRIAPAADPTSRLIPVEVTIPNATGRIGSGLLARVTLEGAGSDRIAIPKPALEIASDDAPTLFVLTTVNEQEATVAARPVEVGRENDSRVEILSGLQADEVVVVRSSGDLSDGQVVKLSILSETE</sequence>
<reference evidence="5" key="1">
    <citation type="submission" date="2014-11" db="EMBL/GenBank/DDBJ databases">
        <authorList>
            <person name="Malar M.C."/>
            <person name="Sen D."/>
            <person name="Tripathy S."/>
        </authorList>
    </citation>
    <scope>NUCLEOTIDE SEQUENCE</scope>
    <source>
        <strain evidence="5">BDU141951</strain>
    </source>
</reference>
<dbReference type="AlphaFoldDB" id="A0A0C1VAJ5"/>
<dbReference type="InterPro" id="IPR058792">
    <property type="entry name" value="Beta-barrel_RND_2"/>
</dbReference>
<evidence type="ECO:0000313" key="5">
    <source>
        <dbReference type="EMBL" id="NEV69815.1"/>
    </source>
</evidence>
<dbReference type="GO" id="GO:1990281">
    <property type="term" value="C:efflux pump complex"/>
    <property type="evidence" value="ECO:0007669"/>
    <property type="project" value="TreeGrafter"/>
</dbReference>
<dbReference type="EMBL" id="JTHE02000003">
    <property type="protein sequence ID" value="NEV69815.1"/>
    <property type="molecule type" value="Genomic_DNA"/>
</dbReference>
<dbReference type="PROSITE" id="PS51257">
    <property type="entry name" value="PROKAR_LIPOPROTEIN"/>
    <property type="match status" value="1"/>
</dbReference>
<proteinExistence type="inferred from homology"/>
<dbReference type="InterPro" id="IPR006143">
    <property type="entry name" value="RND_pump_MFP"/>
</dbReference>
<dbReference type="PANTHER" id="PTHR30469">
    <property type="entry name" value="MULTIDRUG RESISTANCE PROTEIN MDTA"/>
    <property type="match status" value="1"/>
</dbReference>
<dbReference type="InterPro" id="IPR058625">
    <property type="entry name" value="MdtA-like_BSH"/>
</dbReference>
<dbReference type="Pfam" id="PF25954">
    <property type="entry name" value="Beta-barrel_RND_2"/>
    <property type="match status" value="1"/>
</dbReference>
<feature type="domain" description="CzcB-like C-terminal circularly permuted SH3-like" evidence="4">
    <location>
        <begin position="359"/>
        <end position="409"/>
    </location>
</feature>
<reference evidence="5" key="3">
    <citation type="submission" date="2020-02" db="EMBL/GenBank/DDBJ databases">
        <authorList>
            <person name="Sarangi A.N."/>
            <person name="Ghosh S."/>
            <person name="Mukherjee M."/>
            <person name="Tripathy S."/>
        </authorList>
    </citation>
    <scope>NUCLEOTIDE SEQUENCE</scope>
    <source>
        <strain evidence="5">BDU141951</strain>
    </source>
</reference>
<name>A0A0C1VAJ5_9CYAN</name>
<dbReference type="Gene3D" id="1.10.287.470">
    <property type="entry name" value="Helix hairpin bin"/>
    <property type="match status" value="1"/>
</dbReference>
<organism evidence="5">
    <name type="scientific">Lyngbya confervoides BDU141951</name>
    <dbReference type="NCBI Taxonomy" id="1574623"/>
    <lineage>
        <taxon>Bacteria</taxon>
        <taxon>Bacillati</taxon>
        <taxon>Cyanobacteriota</taxon>
        <taxon>Cyanophyceae</taxon>
        <taxon>Oscillatoriophycideae</taxon>
        <taxon>Oscillatoriales</taxon>
        <taxon>Microcoleaceae</taxon>
        <taxon>Lyngbya</taxon>
    </lineage>
</organism>
<dbReference type="Gene3D" id="2.40.30.170">
    <property type="match status" value="1"/>
</dbReference>
<evidence type="ECO:0000256" key="1">
    <source>
        <dbReference type="ARBA" id="ARBA00009477"/>
    </source>
</evidence>
<dbReference type="Pfam" id="PF25917">
    <property type="entry name" value="BSH_RND"/>
    <property type="match status" value="1"/>
</dbReference>
<dbReference type="Gene3D" id="2.40.420.20">
    <property type="match status" value="1"/>
</dbReference>
<reference evidence="5" key="2">
    <citation type="journal article" date="2015" name="Genome Announc.">
        <title>Draft Genome Sequence of Filamentous Marine Cyanobacterium Lyngbya confervoides Strain BDU141951.</title>
        <authorList>
            <person name="Chandrababunaidu M.M."/>
            <person name="Sen D."/>
            <person name="Tripathy S."/>
        </authorList>
    </citation>
    <scope>NUCLEOTIDE SEQUENCE</scope>
    <source>
        <strain evidence="5">BDU141951</strain>
    </source>
</reference>
<accession>A0A0C1VAJ5</accession>
<feature type="domain" description="CusB-like beta-barrel" evidence="3">
    <location>
        <begin position="268"/>
        <end position="342"/>
    </location>
</feature>
<feature type="domain" description="Multidrug resistance protein MdtA-like barrel-sandwich hybrid" evidence="2">
    <location>
        <begin position="79"/>
        <end position="257"/>
    </location>
</feature>
<evidence type="ECO:0000259" key="3">
    <source>
        <dbReference type="Pfam" id="PF25954"/>
    </source>
</evidence>
<dbReference type="FunFam" id="2.40.30.170:FF:000010">
    <property type="entry name" value="Efflux RND transporter periplasmic adaptor subunit"/>
    <property type="match status" value="1"/>
</dbReference>
<dbReference type="GO" id="GO:0015562">
    <property type="term" value="F:efflux transmembrane transporter activity"/>
    <property type="evidence" value="ECO:0007669"/>
    <property type="project" value="TreeGrafter"/>
</dbReference>
<protein>
    <submittedName>
        <fullName evidence="5">Efflux RND transporter periplasmic adaptor subunit</fullName>
    </submittedName>
</protein>
<comment type="similarity">
    <text evidence="1">Belongs to the membrane fusion protein (MFP) (TC 8.A.1) family.</text>
</comment>
<dbReference type="Pfam" id="PF25975">
    <property type="entry name" value="CzcB_C"/>
    <property type="match status" value="1"/>
</dbReference>
<evidence type="ECO:0000259" key="2">
    <source>
        <dbReference type="Pfam" id="PF25917"/>
    </source>
</evidence>
<dbReference type="SUPFAM" id="SSF111369">
    <property type="entry name" value="HlyD-like secretion proteins"/>
    <property type="match status" value="2"/>
</dbReference>
<dbReference type="Gene3D" id="2.40.50.100">
    <property type="match status" value="1"/>
</dbReference>
<evidence type="ECO:0000259" key="4">
    <source>
        <dbReference type="Pfam" id="PF25975"/>
    </source>
</evidence>
<dbReference type="NCBIfam" id="TIGR01730">
    <property type="entry name" value="RND_mfp"/>
    <property type="match status" value="1"/>
</dbReference>
<comment type="caution">
    <text evidence="5">The sequence shown here is derived from an EMBL/GenBank/DDBJ whole genome shotgun (WGS) entry which is preliminary data.</text>
</comment>
<dbReference type="PANTHER" id="PTHR30469:SF15">
    <property type="entry name" value="HLYD FAMILY OF SECRETION PROTEINS"/>
    <property type="match status" value="1"/>
</dbReference>